<evidence type="ECO:0000259" key="9">
    <source>
        <dbReference type="SMART" id="SM00977"/>
    </source>
</evidence>
<dbReference type="AlphaFoldDB" id="A0A967E6P2"/>
<keyword evidence="6 8" id="KW-0067">ATP-binding</keyword>
<keyword evidence="4 8" id="KW-0819">tRNA processing</keyword>
<dbReference type="Gene3D" id="3.40.50.620">
    <property type="entry name" value="HUPs"/>
    <property type="match status" value="1"/>
</dbReference>
<evidence type="ECO:0000256" key="6">
    <source>
        <dbReference type="ARBA" id="ARBA00022840"/>
    </source>
</evidence>
<dbReference type="Pfam" id="PF01171">
    <property type="entry name" value="ATP_bind_3"/>
    <property type="match status" value="1"/>
</dbReference>
<dbReference type="InterPro" id="IPR012796">
    <property type="entry name" value="Lysidine-tRNA-synth_C"/>
</dbReference>
<comment type="function">
    <text evidence="8">Ligates lysine onto the cytidine present at position 34 of the AUA codon-specific tRNA(Ile) that contains the anticodon CAU, in an ATP-dependent manner. Cytidine is converted to lysidine, thus changing the amino acid specificity of the tRNA from methionine to isoleucine.</text>
</comment>
<comment type="subcellular location">
    <subcellularLocation>
        <location evidence="1 8">Cytoplasm</location>
    </subcellularLocation>
</comment>
<evidence type="ECO:0000313" key="10">
    <source>
        <dbReference type="EMBL" id="NHF59820.1"/>
    </source>
</evidence>
<dbReference type="InterPro" id="IPR012795">
    <property type="entry name" value="tRNA_Ile_lys_synt_N"/>
</dbReference>
<dbReference type="SUPFAM" id="SSF56037">
    <property type="entry name" value="PheT/TilS domain"/>
    <property type="match status" value="1"/>
</dbReference>
<dbReference type="SMART" id="SM00977">
    <property type="entry name" value="TilS_C"/>
    <property type="match status" value="1"/>
</dbReference>
<keyword evidence="3 8" id="KW-0436">Ligase</keyword>
<feature type="domain" description="Lysidine-tRNA(Ile) synthetase C-terminal" evidence="9">
    <location>
        <begin position="359"/>
        <end position="431"/>
    </location>
</feature>
<name>A0A967E6P2_9FLAO</name>
<dbReference type="PANTHER" id="PTHR43033">
    <property type="entry name" value="TRNA(ILE)-LYSIDINE SYNTHASE-RELATED"/>
    <property type="match status" value="1"/>
</dbReference>
<dbReference type="EMBL" id="VIKU02000003">
    <property type="protein sequence ID" value="NHF59820.1"/>
    <property type="molecule type" value="Genomic_DNA"/>
</dbReference>
<evidence type="ECO:0000256" key="3">
    <source>
        <dbReference type="ARBA" id="ARBA00022598"/>
    </source>
</evidence>
<comment type="domain">
    <text evidence="8">The N-terminal region contains the highly conserved SGGXDS motif, predicted to be a P-loop motif involved in ATP binding.</text>
</comment>
<dbReference type="NCBIfam" id="TIGR02433">
    <property type="entry name" value="lysidine_TilS_C"/>
    <property type="match status" value="1"/>
</dbReference>
<dbReference type="GO" id="GO:0005737">
    <property type="term" value="C:cytoplasm"/>
    <property type="evidence" value="ECO:0007669"/>
    <property type="project" value="UniProtKB-SubCell"/>
</dbReference>
<dbReference type="CDD" id="cd01992">
    <property type="entry name" value="TilS_N"/>
    <property type="match status" value="1"/>
</dbReference>
<dbReference type="Pfam" id="PF11734">
    <property type="entry name" value="TilS_C"/>
    <property type="match status" value="1"/>
</dbReference>
<evidence type="ECO:0000256" key="4">
    <source>
        <dbReference type="ARBA" id="ARBA00022694"/>
    </source>
</evidence>
<dbReference type="EC" id="6.3.4.19" evidence="8"/>
<reference evidence="10" key="1">
    <citation type="submission" date="2019-07" db="EMBL/GenBank/DDBJ databases">
        <authorList>
            <person name="De-Chao Zhang Q."/>
        </authorList>
    </citation>
    <scope>NUCLEOTIDE SEQUENCE</scope>
    <source>
        <strain evidence="10">TP-CH-4</strain>
    </source>
</reference>
<dbReference type="SUPFAM" id="SSF52402">
    <property type="entry name" value="Adenine nucleotide alpha hydrolases-like"/>
    <property type="match status" value="1"/>
</dbReference>
<evidence type="ECO:0000256" key="7">
    <source>
        <dbReference type="ARBA" id="ARBA00048539"/>
    </source>
</evidence>
<dbReference type="Proteomes" id="UP000707206">
    <property type="component" value="Unassembled WGS sequence"/>
</dbReference>
<dbReference type="InterPro" id="IPR012094">
    <property type="entry name" value="tRNA_Ile_lys_synt"/>
</dbReference>
<evidence type="ECO:0000313" key="11">
    <source>
        <dbReference type="Proteomes" id="UP000707206"/>
    </source>
</evidence>
<organism evidence="10 11">
    <name type="scientific">Pelagihabitans pacificus</name>
    <dbReference type="NCBI Taxonomy" id="2696054"/>
    <lineage>
        <taxon>Bacteria</taxon>
        <taxon>Pseudomonadati</taxon>
        <taxon>Bacteroidota</taxon>
        <taxon>Flavobacteriia</taxon>
        <taxon>Flavobacteriales</taxon>
        <taxon>Flavobacteriaceae</taxon>
        <taxon>Pelagihabitans</taxon>
    </lineage>
</organism>
<comment type="similarity">
    <text evidence="8">Belongs to the tRNA(Ile)-lysidine synthase family.</text>
</comment>
<keyword evidence="2 8" id="KW-0963">Cytoplasm</keyword>
<dbReference type="NCBIfam" id="TIGR02432">
    <property type="entry name" value="lysidine_TilS_N"/>
    <property type="match status" value="1"/>
</dbReference>
<dbReference type="InterPro" id="IPR014729">
    <property type="entry name" value="Rossmann-like_a/b/a_fold"/>
</dbReference>
<comment type="catalytic activity">
    <reaction evidence="7 8">
        <text>cytidine(34) in tRNA(Ile2) + L-lysine + ATP = lysidine(34) in tRNA(Ile2) + AMP + diphosphate + H(+)</text>
        <dbReference type="Rhea" id="RHEA:43744"/>
        <dbReference type="Rhea" id="RHEA-COMP:10625"/>
        <dbReference type="Rhea" id="RHEA-COMP:10670"/>
        <dbReference type="ChEBI" id="CHEBI:15378"/>
        <dbReference type="ChEBI" id="CHEBI:30616"/>
        <dbReference type="ChEBI" id="CHEBI:32551"/>
        <dbReference type="ChEBI" id="CHEBI:33019"/>
        <dbReference type="ChEBI" id="CHEBI:82748"/>
        <dbReference type="ChEBI" id="CHEBI:83665"/>
        <dbReference type="ChEBI" id="CHEBI:456215"/>
        <dbReference type="EC" id="6.3.4.19"/>
    </reaction>
</comment>
<dbReference type="GO" id="GO:0006400">
    <property type="term" value="P:tRNA modification"/>
    <property type="evidence" value="ECO:0007669"/>
    <property type="project" value="UniProtKB-UniRule"/>
</dbReference>
<dbReference type="InterPro" id="IPR011063">
    <property type="entry name" value="TilS/TtcA_N"/>
</dbReference>
<feature type="binding site" evidence="8">
    <location>
        <begin position="26"/>
        <end position="31"/>
    </location>
    <ligand>
        <name>ATP</name>
        <dbReference type="ChEBI" id="CHEBI:30616"/>
    </ligand>
</feature>
<reference evidence="10" key="2">
    <citation type="submission" date="2020-03" db="EMBL/GenBank/DDBJ databases">
        <title>Flavobacteriaceae bacterium strain TP-CH-4, a member of the family Flavobacteriaceae isolated from a deep-sea seamount.</title>
        <authorList>
            <person name="Zhang D.-C."/>
        </authorList>
    </citation>
    <scope>NUCLEOTIDE SEQUENCE</scope>
    <source>
        <strain evidence="10">TP-CH-4</strain>
    </source>
</reference>
<dbReference type="PANTHER" id="PTHR43033:SF1">
    <property type="entry name" value="TRNA(ILE)-LYSIDINE SYNTHASE-RELATED"/>
    <property type="match status" value="1"/>
</dbReference>
<dbReference type="GO" id="GO:0005524">
    <property type="term" value="F:ATP binding"/>
    <property type="evidence" value="ECO:0007669"/>
    <property type="project" value="UniProtKB-UniRule"/>
</dbReference>
<dbReference type="GO" id="GO:0032267">
    <property type="term" value="F:tRNA(Ile)-lysidine synthase activity"/>
    <property type="evidence" value="ECO:0007669"/>
    <property type="project" value="UniProtKB-EC"/>
</dbReference>
<evidence type="ECO:0000256" key="5">
    <source>
        <dbReference type="ARBA" id="ARBA00022741"/>
    </source>
</evidence>
<protein>
    <recommendedName>
        <fullName evidence="8">tRNA(Ile)-lysidine synthase</fullName>
        <ecNumber evidence="8">6.3.4.19</ecNumber>
    </recommendedName>
    <alternativeName>
        <fullName evidence="8">tRNA(Ile)-2-lysyl-cytidine synthase</fullName>
    </alternativeName>
    <alternativeName>
        <fullName evidence="8">tRNA(Ile)-lysidine synthetase</fullName>
    </alternativeName>
</protein>
<keyword evidence="5 8" id="KW-0547">Nucleotide-binding</keyword>
<gene>
    <name evidence="8 10" type="primary">tilS</name>
    <name evidence="10" type="ORF">FK220_010750</name>
</gene>
<accession>A0A967E6P2</accession>
<keyword evidence="11" id="KW-1185">Reference proteome</keyword>
<evidence type="ECO:0000256" key="8">
    <source>
        <dbReference type="HAMAP-Rule" id="MF_01161"/>
    </source>
</evidence>
<dbReference type="RefSeq" id="WP_152574334.1">
    <property type="nucleotide sequence ID" value="NZ_VIKU02000003.1"/>
</dbReference>
<evidence type="ECO:0000256" key="2">
    <source>
        <dbReference type="ARBA" id="ARBA00022490"/>
    </source>
</evidence>
<dbReference type="HAMAP" id="MF_01161">
    <property type="entry name" value="tRNA_Ile_lys_synt"/>
    <property type="match status" value="1"/>
</dbReference>
<sequence length="434" mass="50427">MLEAFKGHVKKSFPELLSERFLLACSGGLDSVVLAHCCTTMDMEFALAHCNFRLRGEESDGDERFVANLAKSLNKYLFITHFDTIGYVNKNKVSVQMAARELRYTWFAEIMKQQGIDTLVTAHQADDNLETFFINLSRGTGIDGLKGIPPKTDTVSRPLLAFSRAEILEYAKASRLEWREDSSNRETYYLRNKIRHEIAPILNELHPAFQDNFDRTQAYLGDTALVLEAYNKKLRSELFQSENGVVRIEITDLQQLHPLKPHMHLLLKDFGFTAWNDIEGLLTATSGKEVRSKTHRLVKDRKQLLLEKLGYLDTRTYHIHENQREMTHPFRLKIECSDELGETAVNTLYVDKETLKYPLTVRKWQKGDYFHPLGMKGRKKLSKYFKDEKVDVISKDKQWLLCSDNQIVWVVGKRADERFKVRKDTRKIVKFELI</sequence>
<proteinExistence type="inferred from homology"/>
<evidence type="ECO:0000256" key="1">
    <source>
        <dbReference type="ARBA" id="ARBA00004496"/>
    </source>
</evidence>
<comment type="caution">
    <text evidence="10">The sequence shown here is derived from an EMBL/GenBank/DDBJ whole genome shotgun (WGS) entry which is preliminary data.</text>
</comment>